<dbReference type="PROSITE" id="PS51108">
    <property type="entry name" value="PTS_EIID"/>
    <property type="match status" value="1"/>
</dbReference>
<evidence type="ECO:0000313" key="2">
    <source>
        <dbReference type="EMBL" id="SNU34859.1"/>
    </source>
</evidence>
<evidence type="ECO:0000256" key="1">
    <source>
        <dbReference type="SAM" id="Phobius"/>
    </source>
</evidence>
<dbReference type="Pfam" id="PF03613">
    <property type="entry name" value="EIID-AGA"/>
    <property type="match status" value="1"/>
</dbReference>
<keyword evidence="1" id="KW-0812">Transmembrane</keyword>
<feature type="transmembrane region" description="Helical" evidence="1">
    <location>
        <begin position="135"/>
        <end position="154"/>
    </location>
</feature>
<feature type="transmembrane region" description="Helical" evidence="1">
    <location>
        <begin position="110"/>
        <end position="129"/>
    </location>
</feature>
<dbReference type="AlphaFoldDB" id="A0A285B1L9"/>
<proteinExistence type="predicted"/>
<dbReference type="PANTHER" id="PTHR32502:SF26">
    <property type="entry name" value="PHOSPHOTRANSFERASE SYSTEM SUGAR-SPECIFIC EIID COMPONENT"/>
    <property type="match status" value="1"/>
</dbReference>
<dbReference type="Proteomes" id="UP000220639">
    <property type="component" value="Unassembled WGS sequence"/>
</dbReference>
<dbReference type="GO" id="GO:0005886">
    <property type="term" value="C:plasma membrane"/>
    <property type="evidence" value="ECO:0007669"/>
    <property type="project" value="TreeGrafter"/>
</dbReference>
<dbReference type="InterPro" id="IPR004704">
    <property type="entry name" value="PTS_IID_man"/>
</dbReference>
<gene>
    <name evidence="2" type="ORF">KOSB73_240026</name>
</gene>
<dbReference type="GO" id="GO:0009401">
    <property type="term" value="P:phosphoenolpyruvate-dependent sugar phosphotransferase system"/>
    <property type="evidence" value="ECO:0007669"/>
    <property type="project" value="InterPro"/>
</dbReference>
<protein>
    <submittedName>
        <fullName evidence="2">Putative mannose permease IID component</fullName>
    </submittedName>
</protein>
<organism evidence="2 3">
    <name type="scientific">Klebsiella grimontii</name>
    <dbReference type="NCBI Taxonomy" id="2058152"/>
    <lineage>
        <taxon>Bacteria</taxon>
        <taxon>Pseudomonadati</taxon>
        <taxon>Pseudomonadota</taxon>
        <taxon>Gammaproteobacteria</taxon>
        <taxon>Enterobacterales</taxon>
        <taxon>Enterobacteriaceae</taxon>
        <taxon>Klebsiella/Raoultella group</taxon>
        <taxon>Klebsiella</taxon>
    </lineage>
</organism>
<accession>A0A285B1L9</accession>
<feature type="transmembrane region" description="Helical" evidence="1">
    <location>
        <begin position="175"/>
        <end position="195"/>
    </location>
</feature>
<name>A0A285B1L9_9ENTR</name>
<feature type="transmembrane region" description="Helical" evidence="1">
    <location>
        <begin position="246"/>
        <end position="263"/>
    </location>
</feature>
<dbReference type="EMBL" id="FZTC01000017">
    <property type="protein sequence ID" value="SNU34859.1"/>
    <property type="molecule type" value="Genomic_DNA"/>
</dbReference>
<dbReference type="InterPro" id="IPR050303">
    <property type="entry name" value="GatZ_KbaZ_carbometab"/>
</dbReference>
<evidence type="ECO:0000313" key="3">
    <source>
        <dbReference type="Proteomes" id="UP000220639"/>
    </source>
</evidence>
<sequence>MEQWAMNKVLKRVFWRWFLFGQSGWNYEKMQGLGYLYSIYPFLEKKYAKPEELKDAAKVHSQFFNTNNTMAPGILGVNIALEEQTGLAGKDAVAGIKTGLMGPLAGIGDTLFFVIPTTIIGSVASYLALQGNPVGLVLWLLFALVRMLFMRFSISTGYQEGVNLLGSLTNSLNKITRAANILGLTVIGALIPSVVKANLNFEFSYGEVSLKLQSIADQIMPGLIPLLVVGFTYWLLGLKKMNSTRVIFVLIALGIIGYNLNILG</sequence>
<dbReference type="PANTHER" id="PTHR32502">
    <property type="entry name" value="N-ACETYLGALACTOSAMINE PERMEASE II COMPONENT-RELATED"/>
    <property type="match status" value="1"/>
</dbReference>
<keyword evidence="1" id="KW-0472">Membrane</keyword>
<keyword evidence="1" id="KW-1133">Transmembrane helix</keyword>
<reference evidence="3" key="1">
    <citation type="submission" date="2017-08" db="EMBL/GenBank/DDBJ databases">
        <authorList>
            <person name="Brisse S."/>
        </authorList>
    </citation>
    <scope>NUCLEOTIDE SEQUENCE [LARGE SCALE GENOMIC DNA]</scope>
    <source>
        <strain evidence="3">06D021</strain>
    </source>
</reference>
<feature type="transmembrane region" description="Helical" evidence="1">
    <location>
        <begin position="215"/>
        <end position="234"/>
    </location>
</feature>